<evidence type="ECO:0000256" key="7">
    <source>
        <dbReference type="ARBA" id="ARBA00020723"/>
    </source>
</evidence>
<accession>A0A8H3YF86</accession>
<name>A0A8H3YF86_9TREE</name>
<evidence type="ECO:0000256" key="15">
    <source>
        <dbReference type="ARBA" id="ARBA00025780"/>
    </source>
</evidence>
<proteinExistence type="inferred from homology"/>
<dbReference type="InterPro" id="IPR032792">
    <property type="entry name" value="AGL_glucanoTrfase"/>
</dbReference>
<protein>
    <recommendedName>
        <fullName evidence="7">Glycogen debranching enzyme</fullName>
        <ecNumber evidence="5">2.4.1.25</ecNumber>
        <ecNumber evidence="6">3.2.1.33</ecNumber>
    </recommendedName>
    <alternativeName>
        <fullName evidence="16">Glycogen debrancher</fullName>
    </alternativeName>
</protein>
<evidence type="ECO:0000256" key="12">
    <source>
        <dbReference type="ARBA" id="ARBA00023056"/>
    </source>
</evidence>
<evidence type="ECO:0000256" key="3">
    <source>
        <dbReference type="ARBA" id="ARBA00003530"/>
    </source>
</evidence>
<dbReference type="OrthoDB" id="10248904at2759"/>
<keyword evidence="12" id="KW-0320">Glycogen biosynthesis</keyword>
<evidence type="ECO:0000256" key="16">
    <source>
        <dbReference type="ARBA" id="ARBA00031477"/>
    </source>
</evidence>
<feature type="domain" description="Glycogen debranching enzyme C-terminal" evidence="18">
    <location>
        <begin position="1190"/>
        <end position="1646"/>
    </location>
</feature>
<dbReference type="InterPro" id="IPR012341">
    <property type="entry name" value="6hp_glycosidase-like_sf"/>
</dbReference>
<evidence type="ECO:0000259" key="19">
    <source>
        <dbReference type="Pfam" id="PF14699"/>
    </source>
</evidence>
<dbReference type="EC" id="3.2.1.33" evidence="6"/>
<dbReference type="InterPro" id="IPR029436">
    <property type="entry name" value="AGL_euk_N"/>
</dbReference>
<evidence type="ECO:0000313" key="22">
    <source>
        <dbReference type="EMBL" id="GHJ87339.1"/>
    </source>
</evidence>
<dbReference type="InterPro" id="IPR010401">
    <property type="entry name" value="AGL/Gdb1"/>
</dbReference>
<comment type="similarity">
    <text evidence="15">Belongs to the glycogen debranching enzyme family.</text>
</comment>
<dbReference type="SUPFAM" id="SSF51445">
    <property type="entry name" value="(Trans)glycosidases"/>
    <property type="match status" value="1"/>
</dbReference>
<dbReference type="GO" id="GO:0005978">
    <property type="term" value="P:glycogen biosynthetic process"/>
    <property type="evidence" value="ECO:0007669"/>
    <property type="project" value="UniProtKB-KW"/>
</dbReference>
<keyword evidence="10" id="KW-0808">Transferase</keyword>
<feature type="domain" description="Eukaryotic glycogen debranching enzyme N-terminal" evidence="19">
    <location>
        <begin position="142"/>
        <end position="227"/>
    </location>
</feature>
<comment type="catalytic activity">
    <reaction evidence="2">
        <text>Hydrolysis of (1-&gt;6)-alpha-D-glucosidic branch linkages in glycogen phosphorylase limit dextrin.</text>
        <dbReference type="EC" id="3.2.1.33"/>
    </reaction>
</comment>
<dbReference type="InterPro" id="IPR008928">
    <property type="entry name" value="6-hairpin_glycosidase_sf"/>
</dbReference>
<evidence type="ECO:0000313" key="23">
    <source>
        <dbReference type="Proteomes" id="UP000620104"/>
    </source>
</evidence>
<evidence type="ECO:0000256" key="2">
    <source>
        <dbReference type="ARBA" id="ARBA00000927"/>
    </source>
</evidence>
<comment type="subcellular location">
    <subcellularLocation>
        <location evidence="4">Cytoplasm</location>
    </subcellularLocation>
</comment>
<dbReference type="Gene3D" id="3.20.20.80">
    <property type="entry name" value="Glycosidases"/>
    <property type="match status" value="1"/>
</dbReference>
<keyword evidence="23" id="KW-1185">Reference proteome</keyword>
<evidence type="ECO:0000256" key="14">
    <source>
        <dbReference type="ARBA" id="ARBA00023295"/>
    </source>
</evidence>
<dbReference type="PANTHER" id="PTHR10569:SF2">
    <property type="entry name" value="GLYCOGEN DEBRANCHING ENZYME"/>
    <property type="match status" value="1"/>
</dbReference>
<organism evidence="22 23">
    <name type="scientific">Naganishia liquefaciens</name>
    <dbReference type="NCBI Taxonomy" id="104408"/>
    <lineage>
        <taxon>Eukaryota</taxon>
        <taxon>Fungi</taxon>
        <taxon>Dikarya</taxon>
        <taxon>Basidiomycota</taxon>
        <taxon>Agaricomycotina</taxon>
        <taxon>Tremellomycetes</taxon>
        <taxon>Filobasidiales</taxon>
        <taxon>Filobasidiaceae</taxon>
        <taxon>Naganishia</taxon>
    </lineage>
</organism>
<dbReference type="Pfam" id="PF14701">
    <property type="entry name" value="hDGE_amylase"/>
    <property type="match status" value="1"/>
</dbReference>
<keyword evidence="13" id="KW-0511">Multifunctional enzyme</keyword>
<evidence type="ECO:0000256" key="9">
    <source>
        <dbReference type="ARBA" id="ARBA00022676"/>
    </source>
</evidence>
<dbReference type="SUPFAM" id="SSF48208">
    <property type="entry name" value="Six-hairpin glycosidases"/>
    <property type="match status" value="1"/>
</dbReference>
<dbReference type="Pfam" id="PF14702">
    <property type="entry name" value="hGDE_central"/>
    <property type="match status" value="1"/>
</dbReference>
<evidence type="ECO:0000256" key="13">
    <source>
        <dbReference type="ARBA" id="ARBA00023268"/>
    </source>
</evidence>
<dbReference type="GO" id="GO:0004134">
    <property type="term" value="F:4-alpha-glucanotransferase activity"/>
    <property type="evidence" value="ECO:0007669"/>
    <property type="project" value="UniProtKB-EC"/>
</dbReference>
<evidence type="ECO:0000256" key="5">
    <source>
        <dbReference type="ARBA" id="ARBA00012560"/>
    </source>
</evidence>
<dbReference type="EC" id="2.4.1.25" evidence="5"/>
<dbReference type="PANTHER" id="PTHR10569">
    <property type="entry name" value="GLYCOGEN DEBRANCHING ENZYME"/>
    <property type="match status" value="1"/>
</dbReference>
<evidence type="ECO:0000256" key="8">
    <source>
        <dbReference type="ARBA" id="ARBA00022490"/>
    </source>
</evidence>
<comment type="catalytic activity">
    <reaction evidence="1">
        <text>Transfers a segment of a (1-&gt;4)-alpha-D-glucan to a new position in an acceptor, which may be glucose or a (1-&gt;4)-alpha-D-glucan.</text>
        <dbReference type="EC" id="2.4.1.25"/>
    </reaction>
</comment>
<dbReference type="GO" id="GO:0005737">
    <property type="term" value="C:cytoplasm"/>
    <property type="evidence" value="ECO:0007669"/>
    <property type="project" value="UniProtKB-SubCell"/>
</dbReference>
<dbReference type="InterPro" id="IPR032790">
    <property type="entry name" value="GDE_C"/>
</dbReference>
<evidence type="ECO:0000256" key="10">
    <source>
        <dbReference type="ARBA" id="ARBA00022679"/>
    </source>
</evidence>
<keyword evidence="14" id="KW-0326">Glycosidase</keyword>
<keyword evidence="9" id="KW-0328">Glycosyltransferase</keyword>
<reference evidence="22" key="1">
    <citation type="submission" date="2020-07" db="EMBL/GenBank/DDBJ databases">
        <title>Draft Genome Sequence of a Deep-Sea Yeast, Naganishia (Cryptococcus) liquefaciens strain N6.</title>
        <authorList>
            <person name="Han Y.W."/>
            <person name="Kajitani R."/>
            <person name="Morimoto H."/>
            <person name="Parhat M."/>
            <person name="Tsubouchi H."/>
            <person name="Bakenova O."/>
            <person name="Ogata M."/>
            <person name="Argunhan B."/>
            <person name="Aoki R."/>
            <person name="Kajiwara S."/>
            <person name="Itoh T."/>
            <person name="Iwasaki H."/>
        </authorList>
    </citation>
    <scope>NUCLEOTIDE SEQUENCE</scope>
    <source>
        <strain evidence="22">N6</strain>
    </source>
</reference>
<dbReference type="FunFam" id="1.50.10.10:FF:000039">
    <property type="entry name" value="Glycogen debranching enzyme Gdb1, putative"/>
    <property type="match status" value="1"/>
</dbReference>
<evidence type="ECO:0000256" key="1">
    <source>
        <dbReference type="ARBA" id="ARBA00000439"/>
    </source>
</evidence>
<evidence type="ECO:0000259" key="21">
    <source>
        <dbReference type="Pfam" id="PF14702"/>
    </source>
</evidence>
<dbReference type="GO" id="GO:0005980">
    <property type="term" value="P:glycogen catabolic process"/>
    <property type="evidence" value="ECO:0007669"/>
    <property type="project" value="InterPro"/>
</dbReference>
<feature type="domain" description="Glycogen debranching enzyme glucanotransferase" evidence="20">
    <location>
        <begin position="273"/>
        <end position="700"/>
    </location>
</feature>
<dbReference type="GO" id="GO:0004135">
    <property type="term" value="F:amylo-alpha-1,6-glucosidase activity"/>
    <property type="evidence" value="ECO:0007669"/>
    <property type="project" value="UniProtKB-EC"/>
</dbReference>
<sequence>MLLVSSPFFAQSPSLPFDSFNPALHFSNAQSPFAFQTFSTAGSKSSDMQTIKKAAEAVTQSLPSKPAGISLPKTNGTSFDSAHTTRTPRTPADEAIAFFSGSEAAKDGSLLQVWELSLEDDGGPSYEKSYIRLPPPVCPYILRISLSPGSVATRNGVLKTDFPLDGGAFERAAWKEKTLPSDVSKPIKVDLPISAAGAFCYYIEYDGPDKRITGRKGYFNVDPVITLPARSPFFIATTETTGNPPPGVDAKPNALLHDRSAGKVMPGRESEVHLPLDALAMLSIIAKWQGPINEWDSHYAEASRRGYNFIHYTPLQSRGESGSPYSIFDQLMFDHALLKDGKDSDNDGGEKQVRQALDLARKKYALGSLTDVVLNHTANNSPWLHEHPEAGYSPANSPHLAPAVELDGAMIELSGKLREKGLPTRVDSDSDLGRLATAIQETIDSLNIWQYYVIDVAAEKERVSKAQAKSWTGEDVSGKSNEELAEVAKKSGLLSGYRSLSGRFATKGDAAAAAGLIKAARPHEDPATLWGNIADIINVDLYKECSADLEAAREGIVGRLKYTRLDAHGPRLGEISTSSPLIEPYFTRLPDNEVTRKHPKEALALANNGWMWAANPLSNFAEYPSKAYLRREVIVWGDCVKLRYGKGPEDNPWLWQHMTKYAEQLADLFDGFRLDNCHSTPLHVGVKIIDAARAVNPNLYVLAELFTGSQEMDLEFVSKIGINSLVREAYNGHDPKDLSGLLYRFGVEKAIGSMAGACLSNEEEVESPTGKGPIRRALVTPLQGSRPHAIFYDVTHDNETPLDKRTAQDALSTGALVTFASAAIGSNKGFDDLYPKLLDLVSDTRKYQVSDDKHERGIGQVKRILNHLHQELATGGYIEGHVHQESDYIIMHRFNPTTHEGYLLIAHTAFQKGVSGRGHVAPFKLSHQDVRYIFGATLEIDLDHFKESTEEFQGIPSTLRELAEPTIHKGNDQDGPYSEVVIPEDFEPGSIMLFSTKMGGGINADLDKSIIAGADKAFSVLDRVDLNVVLHRADGEERDVTGGRDGTYTIPGHGELVYCGLEGWMGPLRGIMMHNDLGHPLCAHLRAGTWAMDYISGRLEKQAERLPHIKIPADWLKQKFDTIKNSVPPFLRPKYFAMVVFEAYKAARRAVIEQCSEFVSTSHSFTHDLALCAVQMYGMVESASIVPDRPLASLAAGLPHFAAGWARCWGRDVFISLRGLFLTTGNFVAAREHILAFASTLKHGLIPNLLDSGKTPRYNSRDSPWWMIQNIQDYTKMCPNGLAILQDSVKRRFPANDEWVPWDDVKAFAYSSTVAEIIQEILQRHASGIEFREYNAGPNLDMDMKDEGFNQKIWVDWATGIIYGGNRYNCGTWQDKMGSSDKAGNKGLPATPRDGAPIEITGLLKSTLTWLDKLSGEGKFPFKGVKATVNGQEKMVTYKEWSDLLQKSFEKCYWVPEDPSEDAQYDVNPSMIHRRGIYKDVYGTPKDREWSDYQFRSNFPLSMIVAPELFTPEKAMVALRQADKHLRGPLGMRTLDPADQQYRGDYDNANDGHDMSVAKGWNYHQGPEWVFPMGWFLMAYLKFDRLAGEGKENPTRTFHHLSEILLAHRRHITCDPWRGLPELTNSNGAYCHDSCRTQAWSASTLLDVLEEMWRIQDGPSSSSS</sequence>
<evidence type="ECO:0000259" key="20">
    <source>
        <dbReference type="Pfam" id="PF14701"/>
    </source>
</evidence>
<feature type="region of interest" description="Disordered" evidence="17">
    <location>
        <begin position="63"/>
        <end position="87"/>
    </location>
</feature>
<evidence type="ECO:0000256" key="6">
    <source>
        <dbReference type="ARBA" id="ARBA00012778"/>
    </source>
</evidence>
<dbReference type="Pfam" id="PF14699">
    <property type="entry name" value="hGDE_N"/>
    <property type="match status" value="1"/>
</dbReference>
<dbReference type="InterPro" id="IPR032788">
    <property type="entry name" value="AGL_central"/>
</dbReference>
<dbReference type="CDD" id="cd11327">
    <property type="entry name" value="AmyAc_Glg_debranch_2"/>
    <property type="match status" value="1"/>
</dbReference>
<dbReference type="Gene3D" id="1.50.10.10">
    <property type="match status" value="1"/>
</dbReference>
<dbReference type="Proteomes" id="UP000620104">
    <property type="component" value="Unassembled WGS sequence"/>
</dbReference>
<gene>
    <name evidence="22" type="ORF">NliqN6_3741</name>
</gene>
<evidence type="ECO:0000259" key="18">
    <source>
        <dbReference type="Pfam" id="PF06202"/>
    </source>
</evidence>
<feature type="compositionally biased region" description="Polar residues" evidence="17">
    <location>
        <begin position="72"/>
        <end position="87"/>
    </location>
</feature>
<keyword evidence="8" id="KW-0963">Cytoplasm</keyword>
<comment type="caution">
    <text evidence="22">The sequence shown here is derived from an EMBL/GenBank/DDBJ whole genome shotgun (WGS) entry which is preliminary data.</text>
</comment>
<dbReference type="InterPro" id="IPR017853">
    <property type="entry name" value="GH"/>
</dbReference>
<evidence type="ECO:0000256" key="17">
    <source>
        <dbReference type="SAM" id="MobiDB-lite"/>
    </source>
</evidence>
<keyword evidence="11" id="KW-0378">Hydrolase</keyword>
<evidence type="ECO:0000256" key="11">
    <source>
        <dbReference type="ARBA" id="ARBA00022801"/>
    </source>
</evidence>
<dbReference type="EMBL" id="BLZA01000021">
    <property type="protein sequence ID" value="GHJ87339.1"/>
    <property type="molecule type" value="Genomic_DNA"/>
</dbReference>
<evidence type="ECO:0000256" key="4">
    <source>
        <dbReference type="ARBA" id="ARBA00004496"/>
    </source>
</evidence>
<feature type="domain" description="Glycogen debranching enzyme central" evidence="21">
    <location>
        <begin position="857"/>
        <end position="1099"/>
    </location>
</feature>
<dbReference type="Pfam" id="PF06202">
    <property type="entry name" value="GDE_C"/>
    <property type="match status" value="1"/>
</dbReference>
<comment type="function">
    <text evidence="3">Multifunctional enzyme acting as 1,4-alpha-D-glucan:1,4-alpha-D-glucan 4-alpha-D-glycosyltransferase and amylo-1,6-glucosidase in glycogen degradation.</text>
</comment>